<protein>
    <submittedName>
        <fullName evidence="3">Flp pilus-assembly TadE/G-like family protein</fullName>
    </submittedName>
</protein>
<evidence type="ECO:0000259" key="2">
    <source>
        <dbReference type="Pfam" id="PF13400"/>
    </source>
</evidence>
<keyword evidence="4" id="KW-1185">Reference proteome</keyword>
<feature type="domain" description="Putative Flp pilus-assembly TadG-like N-terminal" evidence="2">
    <location>
        <begin position="17"/>
        <end position="63"/>
    </location>
</feature>
<organism evidence="3 4">
    <name type="scientific">Nonomuraea recticatena</name>
    <dbReference type="NCBI Taxonomy" id="46178"/>
    <lineage>
        <taxon>Bacteria</taxon>
        <taxon>Bacillati</taxon>
        <taxon>Actinomycetota</taxon>
        <taxon>Actinomycetes</taxon>
        <taxon>Streptosporangiales</taxon>
        <taxon>Streptosporangiaceae</taxon>
        <taxon>Nonomuraea</taxon>
    </lineage>
</organism>
<evidence type="ECO:0000313" key="3">
    <source>
        <dbReference type="EMBL" id="GAA2656413.1"/>
    </source>
</evidence>
<feature type="transmembrane region" description="Helical" evidence="1">
    <location>
        <begin position="19"/>
        <end position="43"/>
    </location>
</feature>
<dbReference type="EMBL" id="BAAATE010000005">
    <property type="protein sequence ID" value="GAA2656413.1"/>
    <property type="molecule type" value="Genomic_DNA"/>
</dbReference>
<dbReference type="Proteomes" id="UP001501666">
    <property type="component" value="Unassembled WGS sequence"/>
</dbReference>
<keyword evidence="1" id="KW-0472">Membrane</keyword>
<dbReference type="NCBIfam" id="TIGR03816">
    <property type="entry name" value="tadE_like_DECH"/>
    <property type="match status" value="1"/>
</dbReference>
<keyword evidence="1" id="KW-1133">Transmembrane helix</keyword>
<accession>A0ABP6DZP3</accession>
<keyword evidence="1" id="KW-0812">Transmembrane</keyword>
<proteinExistence type="predicted"/>
<sequence length="136" mass="13833">MNQKAHPQQGPMAADRGSATLWCVALSGLLLAVATTFAIVGAARVAHHRAQSAADLSVLVAARWALAAPTEACARASRLAAENGAQLVRCTLTDAVADLTVSVGLSLPALGDRVVLARARAGPANGNPDVPREPVP</sequence>
<dbReference type="InterPro" id="IPR021202">
    <property type="entry name" value="Rv3654c-like"/>
</dbReference>
<gene>
    <name evidence="3" type="ORF">GCM10010412_026410</name>
</gene>
<reference evidence="4" key="1">
    <citation type="journal article" date="2019" name="Int. J. Syst. Evol. Microbiol.">
        <title>The Global Catalogue of Microorganisms (GCM) 10K type strain sequencing project: providing services to taxonomists for standard genome sequencing and annotation.</title>
        <authorList>
            <consortium name="The Broad Institute Genomics Platform"/>
            <consortium name="The Broad Institute Genome Sequencing Center for Infectious Disease"/>
            <person name="Wu L."/>
            <person name="Ma J."/>
        </authorList>
    </citation>
    <scope>NUCLEOTIDE SEQUENCE [LARGE SCALE GENOMIC DNA]</scope>
    <source>
        <strain evidence="4">JCM 6835</strain>
    </source>
</reference>
<evidence type="ECO:0000313" key="4">
    <source>
        <dbReference type="Proteomes" id="UP001501666"/>
    </source>
</evidence>
<dbReference type="InterPro" id="IPR028087">
    <property type="entry name" value="Tad_N"/>
</dbReference>
<name>A0ABP6DZP3_9ACTN</name>
<evidence type="ECO:0000256" key="1">
    <source>
        <dbReference type="SAM" id="Phobius"/>
    </source>
</evidence>
<comment type="caution">
    <text evidence="3">The sequence shown here is derived from an EMBL/GenBank/DDBJ whole genome shotgun (WGS) entry which is preliminary data.</text>
</comment>
<dbReference type="Pfam" id="PF13400">
    <property type="entry name" value="Tad"/>
    <property type="match status" value="1"/>
</dbReference>